<dbReference type="InterPro" id="IPR036291">
    <property type="entry name" value="NAD(P)-bd_dom_sf"/>
</dbReference>
<sequence>MSASKVCAVFGYGPGLGAAVARKWSKEGFQVAIMSRSLDKVKAAASEIANCKGYACDVTKEDDIKATVTSIEKELGPIECMIYNAGNGVFKNWDQIPLDTFTQGFQTNVAGLLAATQQIAPKMLERGNGGSILVTGATASLRGKPITTGFAPHKGAQRLLAQSLARDLGPKGIHVGLFIIDGGVGTVDGDDTKLNPDAVADTYWHVSNQPKSCWSFETEVRPSVETW</sequence>
<comment type="caution">
    <text evidence="1">The sequence shown here is derived from an EMBL/GenBank/DDBJ whole genome shotgun (WGS) entry which is preliminary data.</text>
</comment>
<dbReference type="PRINTS" id="PR00081">
    <property type="entry name" value="GDHRDH"/>
</dbReference>
<dbReference type="OrthoDB" id="5399006at2759"/>
<protein>
    <submittedName>
        <fullName evidence="1">Diacetyl reductase [(S)-acetoin forming]</fullName>
    </submittedName>
</protein>
<dbReference type="Pfam" id="PF00106">
    <property type="entry name" value="adh_short"/>
    <property type="match status" value="1"/>
</dbReference>
<evidence type="ECO:0000313" key="1">
    <source>
        <dbReference type="EMBL" id="CAB9508500.1"/>
    </source>
</evidence>
<dbReference type="PANTHER" id="PTHR43431">
    <property type="entry name" value="OXIDOREDUCTASE, SHORT CHAIN DEHYDROGENASE/REDUCTASE FAMILY (AFU_ORTHOLOGUE AFUA_5G14000)"/>
    <property type="match status" value="1"/>
</dbReference>
<dbReference type="AlphaFoldDB" id="A0A9N8DUC8"/>
<dbReference type="InterPro" id="IPR002347">
    <property type="entry name" value="SDR_fam"/>
</dbReference>
<dbReference type="EMBL" id="CAICTM010000348">
    <property type="protein sequence ID" value="CAB9508500.1"/>
    <property type="molecule type" value="Genomic_DNA"/>
</dbReference>
<proteinExistence type="predicted"/>
<accession>A0A9N8DUC8</accession>
<dbReference type="Gene3D" id="3.40.50.720">
    <property type="entry name" value="NAD(P)-binding Rossmann-like Domain"/>
    <property type="match status" value="1"/>
</dbReference>
<dbReference type="SUPFAM" id="SSF51735">
    <property type="entry name" value="NAD(P)-binding Rossmann-fold domains"/>
    <property type="match status" value="1"/>
</dbReference>
<gene>
    <name evidence="1" type="ORF">SEMRO_349_G123570.1</name>
</gene>
<dbReference type="PANTHER" id="PTHR43431:SF7">
    <property type="entry name" value="OXIDOREDUCTASE, SHORT CHAIN DEHYDROGENASE_REDUCTASE FAMILY (AFU_ORTHOLOGUE AFUA_5G14000)"/>
    <property type="match status" value="1"/>
</dbReference>
<name>A0A9N8DUC8_9STRA</name>
<dbReference type="Proteomes" id="UP001153069">
    <property type="component" value="Unassembled WGS sequence"/>
</dbReference>
<evidence type="ECO:0000313" key="2">
    <source>
        <dbReference type="Proteomes" id="UP001153069"/>
    </source>
</evidence>
<reference evidence="1" key="1">
    <citation type="submission" date="2020-06" db="EMBL/GenBank/DDBJ databases">
        <authorList>
            <consortium name="Plant Systems Biology data submission"/>
        </authorList>
    </citation>
    <scope>NUCLEOTIDE SEQUENCE</scope>
    <source>
        <strain evidence="1">D6</strain>
    </source>
</reference>
<organism evidence="1 2">
    <name type="scientific">Seminavis robusta</name>
    <dbReference type="NCBI Taxonomy" id="568900"/>
    <lineage>
        <taxon>Eukaryota</taxon>
        <taxon>Sar</taxon>
        <taxon>Stramenopiles</taxon>
        <taxon>Ochrophyta</taxon>
        <taxon>Bacillariophyta</taxon>
        <taxon>Bacillariophyceae</taxon>
        <taxon>Bacillariophycidae</taxon>
        <taxon>Naviculales</taxon>
        <taxon>Naviculaceae</taxon>
        <taxon>Seminavis</taxon>
    </lineage>
</organism>
<keyword evidence="2" id="KW-1185">Reference proteome</keyword>